<dbReference type="EMBL" id="LIHL02000005">
    <property type="protein sequence ID" value="KAF5469803.1"/>
    <property type="molecule type" value="Genomic_DNA"/>
</dbReference>
<proteinExistence type="predicted"/>
<reference evidence="2" key="1">
    <citation type="submission" date="2015-10" db="EMBL/GenBank/DDBJ databases">
        <authorList>
            <person name="Martinez-Garcia P.J."/>
            <person name="Crepeau M.W."/>
            <person name="Puiu D."/>
            <person name="Gonzalez-Ibeas D."/>
            <person name="Whalen J."/>
            <person name="Stevens K."/>
            <person name="Paul R."/>
            <person name="Butterfield T."/>
            <person name="Britton M."/>
            <person name="Reagan R."/>
            <person name="Chakraborty S."/>
            <person name="Walawage S.L."/>
            <person name="Vasquez-Gross H.A."/>
            <person name="Cardeno C."/>
            <person name="Famula R."/>
            <person name="Pratt K."/>
            <person name="Kuruganti S."/>
            <person name="Aradhya M.K."/>
            <person name="Leslie C.A."/>
            <person name="Dandekar A.M."/>
            <person name="Salzberg S.L."/>
            <person name="Wegrzyn J.L."/>
            <person name="Langley C.H."/>
            <person name="Neale D.B."/>
        </authorList>
    </citation>
    <scope>NUCLEOTIDE SEQUENCE</scope>
    <source>
        <tissue evidence="2">Leaves</tissue>
    </source>
</reference>
<protein>
    <recommendedName>
        <fullName evidence="1">Reverse transcriptase Ty1/copia-type domain-containing protein</fullName>
    </recommendedName>
</protein>
<dbReference type="InterPro" id="IPR043502">
    <property type="entry name" value="DNA/RNA_pol_sf"/>
</dbReference>
<dbReference type="AlphaFoldDB" id="A0A834CZG7"/>
<dbReference type="Gramene" id="Jr05_01020_p1">
    <property type="protein sequence ID" value="cds.Jr05_01020_p1"/>
    <property type="gene ID" value="Jr05_01020"/>
</dbReference>
<evidence type="ECO:0000313" key="3">
    <source>
        <dbReference type="Proteomes" id="UP000619265"/>
    </source>
</evidence>
<sequence>MVTVRCILSLAAIHGWHLIHLDVNNAFLYGDLDEDVYMRLPPGYLRKGDTRVCKLQKSLYGLRQASRQWNSKFTAALVQLGFQQSKSDYSLFTRKEGNVFVALLVYVDDILLASNNISTVEAIKTALNNQFKLKDLGPVKYFLGMEIARSKQGISICQRKYALELLDGAGLLGSKPVNFPMDTHSKLSKEGGELLQDATIYRRLIGKLIYLTNTRPDITFSVHHLSQFLDQPRMPHLQAALRVLKYIKRAPGQGLFFSASSSIHIKAFADSDWASCPDTRRSVSGFCVFIGDSLVSWKSKKQKTISRSSAEAEYRSMACAVCEITWIHSLLADFQQTSSKTSLLFCDNQAALHIASNP</sequence>
<evidence type="ECO:0000259" key="1">
    <source>
        <dbReference type="Pfam" id="PF07727"/>
    </source>
</evidence>
<dbReference type="Proteomes" id="UP000619265">
    <property type="component" value="Unassembled WGS sequence"/>
</dbReference>
<dbReference type="SUPFAM" id="SSF56672">
    <property type="entry name" value="DNA/RNA polymerases"/>
    <property type="match status" value="1"/>
</dbReference>
<name>A0A834CZG7_JUGRE</name>
<dbReference type="PANTHER" id="PTHR11439">
    <property type="entry name" value="GAG-POL-RELATED RETROTRANSPOSON"/>
    <property type="match status" value="1"/>
</dbReference>
<comment type="caution">
    <text evidence="2">The sequence shown here is derived from an EMBL/GenBank/DDBJ whole genome shotgun (WGS) entry which is preliminary data.</text>
</comment>
<feature type="non-terminal residue" evidence="2">
    <location>
        <position position="358"/>
    </location>
</feature>
<organism evidence="2 3">
    <name type="scientific">Juglans regia</name>
    <name type="common">English walnut</name>
    <dbReference type="NCBI Taxonomy" id="51240"/>
    <lineage>
        <taxon>Eukaryota</taxon>
        <taxon>Viridiplantae</taxon>
        <taxon>Streptophyta</taxon>
        <taxon>Embryophyta</taxon>
        <taxon>Tracheophyta</taxon>
        <taxon>Spermatophyta</taxon>
        <taxon>Magnoliopsida</taxon>
        <taxon>eudicotyledons</taxon>
        <taxon>Gunneridae</taxon>
        <taxon>Pentapetalae</taxon>
        <taxon>rosids</taxon>
        <taxon>fabids</taxon>
        <taxon>Fagales</taxon>
        <taxon>Juglandaceae</taxon>
        <taxon>Juglans</taxon>
    </lineage>
</organism>
<gene>
    <name evidence="2" type="ORF">F2P56_010363</name>
</gene>
<dbReference type="Pfam" id="PF07727">
    <property type="entry name" value="RVT_2"/>
    <property type="match status" value="1"/>
</dbReference>
<evidence type="ECO:0000313" key="2">
    <source>
        <dbReference type="EMBL" id="KAF5469803.1"/>
    </source>
</evidence>
<dbReference type="CDD" id="cd09272">
    <property type="entry name" value="RNase_HI_RT_Ty1"/>
    <property type="match status" value="1"/>
</dbReference>
<dbReference type="InterPro" id="IPR013103">
    <property type="entry name" value="RVT_2"/>
</dbReference>
<accession>A0A834CZG7</accession>
<feature type="domain" description="Reverse transcriptase Ty1/copia-type" evidence="1">
    <location>
        <begin position="3"/>
        <end position="181"/>
    </location>
</feature>
<reference evidence="2" key="2">
    <citation type="submission" date="2020-03" db="EMBL/GenBank/DDBJ databases">
        <title>Walnut 2.0.</title>
        <authorList>
            <person name="Marrano A."/>
            <person name="Britton M."/>
            <person name="Zimin A.V."/>
            <person name="Zaini P.A."/>
            <person name="Workman R."/>
            <person name="Puiu D."/>
            <person name="Bianco L."/>
            <person name="Allen B.J."/>
            <person name="Troggio M."/>
            <person name="Leslie C.A."/>
            <person name="Timp W."/>
            <person name="Dendekar A."/>
            <person name="Salzberg S.L."/>
            <person name="Neale D.B."/>
        </authorList>
    </citation>
    <scope>NUCLEOTIDE SEQUENCE</scope>
    <source>
        <tissue evidence="2">Leaves</tissue>
    </source>
</reference>
<dbReference type="PANTHER" id="PTHR11439:SF454">
    <property type="match status" value="1"/>
</dbReference>